<evidence type="ECO:0000256" key="1">
    <source>
        <dbReference type="ARBA" id="ARBA00022801"/>
    </source>
</evidence>
<keyword evidence="3" id="KW-1185">Reference proteome</keyword>
<reference evidence="2 3" key="1">
    <citation type="submission" date="2018-05" db="EMBL/GenBank/DDBJ databases">
        <title>Salinimonas sp. HMF8227 Genome sequencing and assembly.</title>
        <authorList>
            <person name="Kang H."/>
            <person name="Kang J."/>
            <person name="Cha I."/>
            <person name="Kim H."/>
            <person name="Joh K."/>
        </authorList>
    </citation>
    <scope>NUCLEOTIDE SEQUENCE [LARGE SCALE GENOMIC DNA]</scope>
    <source>
        <strain evidence="2 3">HMF8227</strain>
    </source>
</reference>
<dbReference type="Pfam" id="PF00300">
    <property type="entry name" value="His_Phos_1"/>
    <property type="match status" value="1"/>
</dbReference>
<sequence length="228" mass="25519">MLKIYLVRHGQASFDKDDYDALSGIGQTQARRLGAFLAAQGIHFDGVICGAMLRHRQTLDNIQQGMGAPLPEVQEDARWNEYDHHNILAALDPDFANAQTMRRKLKGLENPQQAFKETFVQAVNRWVEGHDDDNYLESWPQFQTRVANALERACEHAGKRLLVVTSGGPISVLAQSLLGMQPKGFLQLNWILANAGVSRLLKGRNGLRLSTLNDYSAFDGEENLITYK</sequence>
<dbReference type="RefSeq" id="WP_109339960.1">
    <property type="nucleotide sequence ID" value="NZ_CP029347.1"/>
</dbReference>
<dbReference type="PANTHER" id="PTHR20935">
    <property type="entry name" value="PHOSPHOGLYCERATE MUTASE-RELATED"/>
    <property type="match status" value="1"/>
</dbReference>
<keyword evidence="1" id="KW-0378">Hydrolase</keyword>
<evidence type="ECO:0000313" key="3">
    <source>
        <dbReference type="Proteomes" id="UP000245728"/>
    </source>
</evidence>
<dbReference type="AlphaFoldDB" id="A0A2S2E573"/>
<dbReference type="CDD" id="cd07067">
    <property type="entry name" value="HP_PGM_like"/>
    <property type="match status" value="1"/>
</dbReference>
<accession>A0A2S2E573</accession>
<dbReference type="GO" id="GO:0016787">
    <property type="term" value="F:hydrolase activity"/>
    <property type="evidence" value="ECO:0007669"/>
    <property type="project" value="UniProtKB-KW"/>
</dbReference>
<dbReference type="SUPFAM" id="SSF53254">
    <property type="entry name" value="Phosphoglycerate mutase-like"/>
    <property type="match status" value="1"/>
</dbReference>
<protein>
    <recommendedName>
        <fullName evidence="4">Phosphoglycerate mutase (2,3-diphosphoglycerate-independent)</fullName>
    </recommendedName>
</protein>
<dbReference type="InterPro" id="IPR013078">
    <property type="entry name" value="His_Pase_superF_clade-1"/>
</dbReference>
<evidence type="ECO:0000313" key="2">
    <source>
        <dbReference type="EMBL" id="AWL12380.1"/>
    </source>
</evidence>
<dbReference type="Proteomes" id="UP000245728">
    <property type="component" value="Chromosome"/>
</dbReference>
<dbReference type="SMART" id="SM00855">
    <property type="entry name" value="PGAM"/>
    <property type="match status" value="1"/>
</dbReference>
<evidence type="ECO:0008006" key="4">
    <source>
        <dbReference type="Google" id="ProtNLM"/>
    </source>
</evidence>
<dbReference type="KEGG" id="salh:HMF8227_01910"/>
<dbReference type="Gene3D" id="3.40.50.1240">
    <property type="entry name" value="Phosphoglycerate mutase-like"/>
    <property type="match status" value="1"/>
</dbReference>
<dbReference type="InterPro" id="IPR051021">
    <property type="entry name" value="Mito_Ser/Thr_phosphatase"/>
</dbReference>
<name>A0A2S2E573_9ALTE</name>
<organism evidence="2 3">
    <name type="scientific">Saliniradius amylolyticus</name>
    <dbReference type="NCBI Taxonomy" id="2183582"/>
    <lineage>
        <taxon>Bacteria</taxon>
        <taxon>Pseudomonadati</taxon>
        <taxon>Pseudomonadota</taxon>
        <taxon>Gammaproteobacteria</taxon>
        <taxon>Alteromonadales</taxon>
        <taxon>Alteromonadaceae</taxon>
        <taxon>Saliniradius</taxon>
    </lineage>
</organism>
<gene>
    <name evidence="2" type="ORF">HMF8227_01910</name>
</gene>
<dbReference type="EMBL" id="CP029347">
    <property type="protein sequence ID" value="AWL12380.1"/>
    <property type="molecule type" value="Genomic_DNA"/>
</dbReference>
<proteinExistence type="predicted"/>
<dbReference type="InterPro" id="IPR029033">
    <property type="entry name" value="His_PPase_superfam"/>
</dbReference>
<dbReference type="PANTHER" id="PTHR20935:SF0">
    <property type="entry name" value="SERINE_THREONINE-PROTEIN PHOSPHATASE PGAM5, MITOCHONDRIAL"/>
    <property type="match status" value="1"/>
</dbReference>
<dbReference type="OrthoDB" id="280692at2"/>